<feature type="non-terminal residue" evidence="3">
    <location>
        <position position="1"/>
    </location>
</feature>
<feature type="transmembrane region" description="Helical" evidence="2">
    <location>
        <begin position="184"/>
        <end position="206"/>
    </location>
</feature>
<dbReference type="InterPro" id="IPR002528">
    <property type="entry name" value="MATE_fam"/>
</dbReference>
<feature type="transmembrane region" description="Helical" evidence="2">
    <location>
        <begin position="38"/>
        <end position="62"/>
    </location>
</feature>
<accession>A0A382RW51</accession>
<organism evidence="3">
    <name type="scientific">marine metagenome</name>
    <dbReference type="NCBI Taxonomy" id="408172"/>
    <lineage>
        <taxon>unclassified sequences</taxon>
        <taxon>metagenomes</taxon>
        <taxon>ecological metagenomes</taxon>
    </lineage>
</organism>
<name>A0A382RW51_9ZZZZ</name>
<evidence type="ECO:0008006" key="4">
    <source>
        <dbReference type="Google" id="ProtNLM"/>
    </source>
</evidence>
<keyword evidence="2" id="KW-0472">Membrane</keyword>
<feature type="transmembrane region" description="Helical" evidence="2">
    <location>
        <begin position="227"/>
        <end position="251"/>
    </location>
</feature>
<feature type="transmembrane region" description="Helical" evidence="2">
    <location>
        <begin position="263"/>
        <end position="285"/>
    </location>
</feature>
<dbReference type="Pfam" id="PF01554">
    <property type="entry name" value="MatE"/>
    <property type="match status" value="1"/>
</dbReference>
<dbReference type="NCBIfam" id="TIGR00797">
    <property type="entry name" value="matE"/>
    <property type="match status" value="1"/>
</dbReference>
<dbReference type="GO" id="GO:0005886">
    <property type="term" value="C:plasma membrane"/>
    <property type="evidence" value="ECO:0007669"/>
    <property type="project" value="TreeGrafter"/>
</dbReference>
<evidence type="ECO:0000256" key="1">
    <source>
        <dbReference type="ARBA" id="ARBA00022448"/>
    </source>
</evidence>
<dbReference type="GO" id="GO:0015297">
    <property type="term" value="F:antiporter activity"/>
    <property type="evidence" value="ECO:0007669"/>
    <property type="project" value="InterPro"/>
</dbReference>
<proteinExistence type="predicted"/>
<feature type="transmembrane region" description="Helical" evidence="2">
    <location>
        <begin position="126"/>
        <end position="150"/>
    </location>
</feature>
<feature type="transmembrane region" description="Helical" evidence="2">
    <location>
        <begin position="157"/>
        <end position="178"/>
    </location>
</feature>
<evidence type="ECO:0000256" key="2">
    <source>
        <dbReference type="SAM" id="Phobius"/>
    </source>
</evidence>
<feature type="transmembrane region" description="Helical" evidence="2">
    <location>
        <begin position="7"/>
        <end position="26"/>
    </location>
</feature>
<keyword evidence="1" id="KW-0813">Transport</keyword>
<keyword evidence="2" id="KW-0812">Transmembrane</keyword>
<dbReference type="GO" id="GO:0042910">
    <property type="term" value="F:xenobiotic transmembrane transporter activity"/>
    <property type="evidence" value="ECO:0007669"/>
    <property type="project" value="InterPro"/>
</dbReference>
<evidence type="ECO:0000313" key="3">
    <source>
        <dbReference type="EMBL" id="SVD01690.1"/>
    </source>
</evidence>
<protein>
    <recommendedName>
        <fullName evidence="4">Polysaccharide biosynthesis protein C-terminal domain-containing protein</fullName>
    </recommendedName>
</protein>
<sequence>SSIKNLLHLSIPIFFANLAIPLVAIVDTGLMGNLDDASYLTATSIASSLFSMIFFSFGFLRMGTVGMVAQAHGSNQYNEIVDLVFRNITFVIVISLLLIFLQHFIFNLGLQIFDLSNDTEKYFKDYFYIRIYSSFGELTIFVITGLFIGLQKTKISSVVVGFFSVTNIIFSLFFVLYFNLNVTGVALGTLVSSTLTSFIFLIYTFSELKKLTNINFDIKKIFNVKKIQNIFNINFNIFVRSVLLTFSFLFFTYLGNTISEDVVAANTILINLIFLSAFILDAYAFSTEGIVGYSIGSKNITLLRNVIKNSFMLSAST</sequence>
<dbReference type="AlphaFoldDB" id="A0A382RW51"/>
<feature type="non-terminal residue" evidence="3">
    <location>
        <position position="317"/>
    </location>
</feature>
<dbReference type="InterPro" id="IPR050222">
    <property type="entry name" value="MATE_MdtK"/>
</dbReference>
<feature type="transmembrane region" description="Helical" evidence="2">
    <location>
        <begin position="83"/>
        <end position="106"/>
    </location>
</feature>
<dbReference type="PANTHER" id="PTHR43298:SF2">
    <property type="entry name" value="FMN_FAD EXPORTER YEEO-RELATED"/>
    <property type="match status" value="1"/>
</dbReference>
<dbReference type="PANTHER" id="PTHR43298">
    <property type="entry name" value="MULTIDRUG RESISTANCE PROTEIN NORM-RELATED"/>
    <property type="match status" value="1"/>
</dbReference>
<gene>
    <name evidence="3" type="ORF">METZ01_LOCUS354544</name>
</gene>
<keyword evidence="2" id="KW-1133">Transmembrane helix</keyword>
<dbReference type="EMBL" id="UINC01124499">
    <property type="protein sequence ID" value="SVD01690.1"/>
    <property type="molecule type" value="Genomic_DNA"/>
</dbReference>
<reference evidence="3" key="1">
    <citation type="submission" date="2018-05" db="EMBL/GenBank/DDBJ databases">
        <authorList>
            <person name="Lanie J.A."/>
            <person name="Ng W.-L."/>
            <person name="Kazmierczak K.M."/>
            <person name="Andrzejewski T.M."/>
            <person name="Davidsen T.M."/>
            <person name="Wayne K.J."/>
            <person name="Tettelin H."/>
            <person name="Glass J.I."/>
            <person name="Rusch D."/>
            <person name="Podicherti R."/>
            <person name="Tsui H.-C.T."/>
            <person name="Winkler M.E."/>
        </authorList>
    </citation>
    <scope>NUCLEOTIDE SEQUENCE</scope>
</reference>